<feature type="domain" description="Rhodanese" evidence="1">
    <location>
        <begin position="16"/>
        <end position="103"/>
    </location>
</feature>
<dbReference type="InterPro" id="IPR036873">
    <property type="entry name" value="Rhodanese-like_dom_sf"/>
</dbReference>
<dbReference type="SUPFAM" id="SSF52821">
    <property type="entry name" value="Rhodanese/Cell cycle control phosphatase"/>
    <property type="match status" value="1"/>
</dbReference>
<dbReference type="EMBL" id="MCIA01000011">
    <property type="protein sequence ID" value="RKD32518.1"/>
    <property type="molecule type" value="Genomic_DNA"/>
</dbReference>
<gene>
    <name evidence="2" type="ORF">BET01_17525</name>
</gene>
<organism evidence="2 3">
    <name type="scientific">Lacrimispora algidixylanolytica</name>
    <dbReference type="NCBI Taxonomy" id="94868"/>
    <lineage>
        <taxon>Bacteria</taxon>
        <taxon>Bacillati</taxon>
        <taxon>Bacillota</taxon>
        <taxon>Clostridia</taxon>
        <taxon>Lachnospirales</taxon>
        <taxon>Lachnospiraceae</taxon>
        <taxon>Lacrimispora</taxon>
    </lineage>
</organism>
<dbReference type="RefSeq" id="WP_120196439.1">
    <property type="nucleotide sequence ID" value="NZ_MCIA01000011.1"/>
</dbReference>
<dbReference type="PROSITE" id="PS50206">
    <property type="entry name" value="RHODANESE_3"/>
    <property type="match status" value="1"/>
</dbReference>
<comment type="caution">
    <text evidence="2">The sequence shown here is derived from an EMBL/GenBank/DDBJ whole genome shotgun (WGS) entry which is preliminary data.</text>
</comment>
<sequence length="103" mass="12211">MFQTIPIWEIDNYIEYYDNIMIIDLRNNQSYQKSHIKGAVNLPYEEMDSWTRTLPKDKLLIFYCARGGQSMMVCRNLEPHGYKVVSIANGIAYYRGKYMAWGR</sequence>
<keyword evidence="2" id="KW-0808">Transferase</keyword>
<evidence type="ECO:0000313" key="3">
    <source>
        <dbReference type="Proteomes" id="UP000284277"/>
    </source>
</evidence>
<dbReference type="InterPro" id="IPR050229">
    <property type="entry name" value="GlpE_sulfurtransferase"/>
</dbReference>
<dbReference type="CDD" id="cd00158">
    <property type="entry name" value="RHOD"/>
    <property type="match status" value="1"/>
</dbReference>
<dbReference type="PANTHER" id="PTHR43031">
    <property type="entry name" value="FAD-DEPENDENT OXIDOREDUCTASE"/>
    <property type="match status" value="1"/>
</dbReference>
<dbReference type="InterPro" id="IPR001763">
    <property type="entry name" value="Rhodanese-like_dom"/>
</dbReference>
<dbReference type="Proteomes" id="UP000284277">
    <property type="component" value="Unassembled WGS sequence"/>
</dbReference>
<dbReference type="Gene3D" id="3.40.250.10">
    <property type="entry name" value="Rhodanese-like domain"/>
    <property type="match status" value="1"/>
</dbReference>
<name>A0A419T551_9FIRM</name>
<keyword evidence="3" id="KW-1185">Reference proteome</keyword>
<evidence type="ECO:0000313" key="2">
    <source>
        <dbReference type="EMBL" id="RKD32518.1"/>
    </source>
</evidence>
<accession>A0A419T551</accession>
<dbReference type="Pfam" id="PF00581">
    <property type="entry name" value="Rhodanese"/>
    <property type="match status" value="1"/>
</dbReference>
<dbReference type="GO" id="GO:0016740">
    <property type="term" value="F:transferase activity"/>
    <property type="evidence" value="ECO:0007669"/>
    <property type="project" value="UniProtKB-KW"/>
</dbReference>
<reference evidence="2 3" key="1">
    <citation type="submission" date="2016-08" db="EMBL/GenBank/DDBJ databases">
        <title>A new outlook on sporulation: Clostridium algidixylanolyticum.</title>
        <authorList>
            <person name="Poppleton D.I."/>
            <person name="Gribaldo S."/>
        </authorList>
    </citation>
    <scope>NUCLEOTIDE SEQUENCE [LARGE SCALE GENOMIC DNA]</scope>
    <source>
        <strain evidence="2 3">SPL73</strain>
    </source>
</reference>
<proteinExistence type="predicted"/>
<dbReference type="PANTHER" id="PTHR43031:SF1">
    <property type="entry name" value="PYRIDINE NUCLEOTIDE-DISULPHIDE OXIDOREDUCTASE"/>
    <property type="match status" value="1"/>
</dbReference>
<dbReference type="OrthoDB" id="9800872at2"/>
<dbReference type="SMART" id="SM00450">
    <property type="entry name" value="RHOD"/>
    <property type="match status" value="1"/>
</dbReference>
<dbReference type="AlphaFoldDB" id="A0A419T551"/>
<protein>
    <submittedName>
        <fullName evidence="2">Sulfurtransferase</fullName>
    </submittedName>
</protein>
<evidence type="ECO:0000259" key="1">
    <source>
        <dbReference type="PROSITE" id="PS50206"/>
    </source>
</evidence>